<evidence type="ECO:0000313" key="3">
    <source>
        <dbReference type="Proteomes" id="UP000078561"/>
    </source>
</evidence>
<dbReference type="InterPro" id="IPR008271">
    <property type="entry name" value="Ser/Thr_kinase_AS"/>
</dbReference>
<dbReference type="GO" id="GO:0010506">
    <property type="term" value="P:regulation of autophagy"/>
    <property type="evidence" value="ECO:0007669"/>
    <property type="project" value="InterPro"/>
</dbReference>
<accession>A0A163JBN2</accession>
<protein>
    <recommendedName>
        <fullName evidence="1">Protein kinase domain-containing protein</fullName>
    </recommendedName>
</protein>
<dbReference type="EMBL" id="LT552694">
    <property type="protein sequence ID" value="SAL99375.1"/>
    <property type="molecule type" value="Genomic_DNA"/>
</dbReference>
<dbReference type="GO" id="GO:0004674">
    <property type="term" value="F:protein serine/threonine kinase activity"/>
    <property type="evidence" value="ECO:0007669"/>
    <property type="project" value="InterPro"/>
</dbReference>
<dbReference type="Gene3D" id="1.10.510.10">
    <property type="entry name" value="Transferase(Phosphotransferase) domain 1"/>
    <property type="match status" value="1"/>
</dbReference>
<dbReference type="PANTHER" id="PTHR24348">
    <property type="entry name" value="SERINE/THREONINE-PROTEIN KINASE UNC-51-RELATED"/>
    <property type="match status" value="1"/>
</dbReference>
<dbReference type="PANTHER" id="PTHR24348:SF68">
    <property type="entry name" value="SERINE_THREONINE-PROTEIN KINASE ATG1C"/>
    <property type="match status" value="1"/>
</dbReference>
<evidence type="ECO:0000313" key="2">
    <source>
        <dbReference type="EMBL" id="SAL99375.1"/>
    </source>
</evidence>
<dbReference type="AlphaFoldDB" id="A0A163JBN2"/>
<dbReference type="OMA" id="YEEREYH"/>
<dbReference type="GO" id="GO:0005524">
    <property type="term" value="F:ATP binding"/>
    <property type="evidence" value="ECO:0007669"/>
    <property type="project" value="InterPro"/>
</dbReference>
<keyword evidence="3" id="KW-1185">Reference proteome</keyword>
<dbReference type="GO" id="GO:0005737">
    <property type="term" value="C:cytoplasm"/>
    <property type="evidence" value="ECO:0007669"/>
    <property type="project" value="TreeGrafter"/>
</dbReference>
<dbReference type="InterPro" id="IPR045269">
    <property type="entry name" value="Atg1-like"/>
</dbReference>
<organism evidence="2">
    <name type="scientific">Absidia glauca</name>
    <name type="common">Pin mould</name>
    <dbReference type="NCBI Taxonomy" id="4829"/>
    <lineage>
        <taxon>Eukaryota</taxon>
        <taxon>Fungi</taxon>
        <taxon>Fungi incertae sedis</taxon>
        <taxon>Mucoromycota</taxon>
        <taxon>Mucoromycotina</taxon>
        <taxon>Mucoromycetes</taxon>
        <taxon>Mucorales</taxon>
        <taxon>Cunninghamellaceae</taxon>
        <taxon>Absidia</taxon>
    </lineage>
</organism>
<dbReference type="InParanoid" id="A0A163JBN2"/>
<evidence type="ECO:0000259" key="1">
    <source>
        <dbReference type="PROSITE" id="PS50011"/>
    </source>
</evidence>
<dbReference type="InterPro" id="IPR000719">
    <property type="entry name" value="Prot_kinase_dom"/>
</dbReference>
<dbReference type="PROSITE" id="PS00108">
    <property type="entry name" value="PROTEIN_KINASE_ST"/>
    <property type="match status" value="1"/>
</dbReference>
<proteinExistence type="predicted"/>
<dbReference type="InterPro" id="IPR011009">
    <property type="entry name" value="Kinase-like_dom_sf"/>
</dbReference>
<sequence>MTQLVTGDLIHQRYQIHRFLGNGAYAQVYLARDLHSSSSDRHFSPTVSPASSWVAIKSLPPCLNAKQRLLQRTEIGLHARLSSHPNIIRLLKIIRTPSFAIEPSPGAVAMTTHLVLEYGPEGDLFNAITERQLYLNQPTMIRHVFLQLIEAVRHCHRSGVYHRDLKSENILVFDQGWTVKLGDFGLATTDPISKDYGCGSTFYFSPECQGDMDDQRLGYATAPNDIWSLGIILINLTTGRNPWHRASSIHDSTFRMYQMDPSLLMTMLPTLSAPLHAILKRVLSIDPLQRMSLDELEAAILACPSFFATQPMMINTQQQQQALPSPPTTPNRPFFFGGALDGKKFGIKEEEDDEFAAALFSPLDTPDQHQHLFLNRFSTLSI</sequence>
<dbReference type="Pfam" id="PF00069">
    <property type="entry name" value="Pkinase"/>
    <property type="match status" value="1"/>
</dbReference>
<reference evidence="2" key="1">
    <citation type="submission" date="2016-04" db="EMBL/GenBank/DDBJ databases">
        <authorList>
            <person name="Evans L.H."/>
            <person name="Alamgir A."/>
            <person name="Owens N."/>
            <person name="Weber N.D."/>
            <person name="Virtaneva K."/>
            <person name="Barbian K."/>
            <person name="Babar A."/>
            <person name="Rosenke K."/>
        </authorList>
    </citation>
    <scope>NUCLEOTIDE SEQUENCE [LARGE SCALE GENOMIC DNA]</scope>
    <source>
        <strain evidence="2">CBS 101.48</strain>
    </source>
</reference>
<dbReference type="SMART" id="SM00220">
    <property type="entry name" value="S_TKc"/>
    <property type="match status" value="1"/>
</dbReference>
<dbReference type="OrthoDB" id="541276at2759"/>
<name>A0A163JBN2_ABSGL</name>
<dbReference type="STRING" id="4829.A0A163JBN2"/>
<gene>
    <name evidence="2" type="primary">ABSGL_04988.1 scaffold 6267</name>
</gene>
<dbReference type="SUPFAM" id="SSF56112">
    <property type="entry name" value="Protein kinase-like (PK-like)"/>
    <property type="match status" value="1"/>
</dbReference>
<feature type="domain" description="Protein kinase" evidence="1">
    <location>
        <begin position="14"/>
        <end position="307"/>
    </location>
</feature>
<dbReference type="Proteomes" id="UP000078561">
    <property type="component" value="Unassembled WGS sequence"/>
</dbReference>
<dbReference type="PROSITE" id="PS50011">
    <property type="entry name" value="PROTEIN_KINASE_DOM"/>
    <property type="match status" value="1"/>
</dbReference>